<evidence type="ECO:0000256" key="1">
    <source>
        <dbReference type="SAM" id="MobiDB-lite"/>
    </source>
</evidence>
<keyword evidence="3" id="KW-1185">Reference proteome</keyword>
<gene>
    <name evidence="2" type="ORF">APHIGO_LOCUS4538</name>
</gene>
<organism evidence="2 3">
    <name type="scientific">Aphis gossypii</name>
    <name type="common">Cotton aphid</name>
    <dbReference type="NCBI Taxonomy" id="80765"/>
    <lineage>
        <taxon>Eukaryota</taxon>
        <taxon>Metazoa</taxon>
        <taxon>Ecdysozoa</taxon>
        <taxon>Arthropoda</taxon>
        <taxon>Hexapoda</taxon>
        <taxon>Insecta</taxon>
        <taxon>Pterygota</taxon>
        <taxon>Neoptera</taxon>
        <taxon>Paraneoptera</taxon>
        <taxon>Hemiptera</taxon>
        <taxon>Sternorrhyncha</taxon>
        <taxon>Aphidomorpha</taxon>
        <taxon>Aphidoidea</taxon>
        <taxon>Aphididae</taxon>
        <taxon>Aphidini</taxon>
        <taxon>Aphis</taxon>
        <taxon>Aphis</taxon>
    </lineage>
</organism>
<dbReference type="Proteomes" id="UP001154329">
    <property type="component" value="Chromosome 2"/>
</dbReference>
<reference evidence="2" key="1">
    <citation type="submission" date="2022-02" db="EMBL/GenBank/DDBJ databases">
        <authorList>
            <person name="King R."/>
        </authorList>
    </citation>
    <scope>NUCLEOTIDE SEQUENCE</scope>
</reference>
<dbReference type="AlphaFoldDB" id="A0A9P0IWP1"/>
<proteinExistence type="predicted"/>
<evidence type="ECO:0000313" key="3">
    <source>
        <dbReference type="Proteomes" id="UP001154329"/>
    </source>
</evidence>
<feature type="compositionally biased region" description="Basic residues" evidence="1">
    <location>
        <begin position="98"/>
        <end position="110"/>
    </location>
</feature>
<feature type="compositionally biased region" description="Basic and acidic residues" evidence="1">
    <location>
        <begin position="148"/>
        <end position="162"/>
    </location>
</feature>
<feature type="compositionally biased region" description="Basic residues" evidence="1">
    <location>
        <begin position="119"/>
        <end position="129"/>
    </location>
</feature>
<name>A0A9P0IWP1_APHGO</name>
<protein>
    <submittedName>
        <fullName evidence="2">Uncharacterized protein</fullName>
    </submittedName>
</protein>
<sequence length="162" mass="19490">MIILSFAGGVNNGAKNIVASRTKYYIIEYIDRVKILIMFYLYFILVRSSFAVTDIYDRGLERRRLCVRRQRRWRRRCAVGTRIVGQAEDTHADGDKRYGRRAQHDRRARTTGRDERTHIRGRLRRRHTRPYTLTHVRTHTHTGARENTLWRRENARHERSVR</sequence>
<dbReference type="EMBL" id="OU899035">
    <property type="protein sequence ID" value="CAH1721808.1"/>
    <property type="molecule type" value="Genomic_DNA"/>
</dbReference>
<evidence type="ECO:0000313" key="2">
    <source>
        <dbReference type="EMBL" id="CAH1721808.1"/>
    </source>
</evidence>
<feature type="region of interest" description="Disordered" evidence="1">
    <location>
        <begin position="90"/>
        <end position="162"/>
    </location>
</feature>
<reference evidence="2" key="2">
    <citation type="submission" date="2022-10" db="EMBL/GenBank/DDBJ databases">
        <authorList>
            <consortium name="ENA_rothamsted_submissions"/>
            <consortium name="culmorum"/>
            <person name="King R."/>
        </authorList>
    </citation>
    <scope>NUCLEOTIDE SEQUENCE</scope>
</reference>
<accession>A0A9P0IWP1</accession>